<dbReference type="PRINTS" id="PR00035">
    <property type="entry name" value="HTHGNTR"/>
</dbReference>
<dbReference type="HOGENOM" id="CLU_017584_9_4_5"/>
<dbReference type="AlphaFoldDB" id="B0SYT3"/>
<feature type="domain" description="HTH gntR-type" evidence="4">
    <location>
        <begin position="39"/>
        <end position="106"/>
    </location>
</feature>
<dbReference type="SUPFAM" id="SSF48008">
    <property type="entry name" value="GntR ligand-binding domain-like"/>
    <property type="match status" value="1"/>
</dbReference>
<dbReference type="SMART" id="SM00345">
    <property type="entry name" value="HTH_GNTR"/>
    <property type="match status" value="1"/>
</dbReference>
<reference evidence="5" key="1">
    <citation type="submission" date="2008-01" db="EMBL/GenBank/DDBJ databases">
        <title>Complete sequence of chromosome of Caulobacter sp. K31.</title>
        <authorList>
            <consortium name="US DOE Joint Genome Institute"/>
            <person name="Copeland A."/>
            <person name="Lucas S."/>
            <person name="Lapidus A."/>
            <person name="Barry K."/>
            <person name="Glavina del Rio T."/>
            <person name="Dalin E."/>
            <person name="Tice H."/>
            <person name="Pitluck S."/>
            <person name="Bruce D."/>
            <person name="Goodwin L."/>
            <person name="Thompson L.S."/>
            <person name="Brettin T."/>
            <person name="Detter J.C."/>
            <person name="Han C."/>
            <person name="Schmutz J."/>
            <person name="Larimer F."/>
            <person name="Land M."/>
            <person name="Hauser L."/>
            <person name="Kyrpides N."/>
            <person name="Kim E."/>
            <person name="Stephens C."/>
            <person name="Richardson P."/>
        </authorList>
    </citation>
    <scope>NUCLEOTIDE SEQUENCE [LARGE SCALE GENOMIC DNA]</scope>
    <source>
        <strain evidence="5">K31</strain>
    </source>
</reference>
<dbReference type="InterPro" id="IPR000524">
    <property type="entry name" value="Tscrpt_reg_HTH_GntR"/>
</dbReference>
<dbReference type="STRING" id="366602.Caul_1284"/>
<dbReference type="PANTHER" id="PTHR43537:SF44">
    <property type="entry name" value="GNTR FAMILY REGULATORY PROTEIN"/>
    <property type="match status" value="1"/>
</dbReference>
<dbReference type="InterPro" id="IPR036390">
    <property type="entry name" value="WH_DNA-bd_sf"/>
</dbReference>
<proteinExistence type="predicted"/>
<dbReference type="KEGG" id="cak:Caul_1284"/>
<dbReference type="GO" id="GO:0003700">
    <property type="term" value="F:DNA-binding transcription factor activity"/>
    <property type="evidence" value="ECO:0007669"/>
    <property type="project" value="InterPro"/>
</dbReference>
<dbReference type="InterPro" id="IPR008920">
    <property type="entry name" value="TF_FadR/GntR_C"/>
</dbReference>
<accession>B0SYT3</accession>
<dbReference type="Gene3D" id="1.20.120.530">
    <property type="entry name" value="GntR ligand-binding domain-like"/>
    <property type="match status" value="1"/>
</dbReference>
<dbReference type="PANTHER" id="PTHR43537">
    <property type="entry name" value="TRANSCRIPTIONAL REGULATOR, GNTR FAMILY"/>
    <property type="match status" value="1"/>
</dbReference>
<name>B0SYT3_CAUSK</name>
<evidence type="ECO:0000256" key="1">
    <source>
        <dbReference type="ARBA" id="ARBA00023015"/>
    </source>
</evidence>
<evidence type="ECO:0000256" key="3">
    <source>
        <dbReference type="ARBA" id="ARBA00023163"/>
    </source>
</evidence>
<dbReference type="InterPro" id="IPR011711">
    <property type="entry name" value="GntR_C"/>
</dbReference>
<dbReference type="Gene3D" id="1.10.10.10">
    <property type="entry name" value="Winged helix-like DNA-binding domain superfamily/Winged helix DNA-binding domain"/>
    <property type="match status" value="1"/>
</dbReference>
<evidence type="ECO:0000259" key="4">
    <source>
        <dbReference type="PROSITE" id="PS50949"/>
    </source>
</evidence>
<organism evidence="5">
    <name type="scientific">Caulobacter sp. (strain K31)</name>
    <dbReference type="NCBI Taxonomy" id="366602"/>
    <lineage>
        <taxon>Bacteria</taxon>
        <taxon>Pseudomonadati</taxon>
        <taxon>Pseudomonadota</taxon>
        <taxon>Alphaproteobacteria</taxon>
        <taxon>Caulobacterales</taxon>
        <taxon>Caulobacteraceae</taxon>
        <taxon>Caulobacter</taxon>
    </lineage>
</organism>
<sequence>MFLAPAKHATQGLTYFGDYCFSKSVLGEVNLVIRTQPGLSLTYGLVESLGQAIVTGEYVEVGFPTEGELSKQYGASRTVTREAVKMLTAKGLLSARPRHGTVVEPENEWNLLDPDVLRWMLERKFSLRLLAEFTEMRLGIEPAAAALAARNADEVGLEGIRKALNRMKAAAGGEDDPLSADIAFHVAILNATKNPFYRDLHELVNTALRISIRFTNRIKGRTASIPSHEDVADAIFARDAEAAQKAMQIILVDVLDLIRAASPDTESIAARRDA</sequence>
<keyword evidence="2" id="KW-0238">DNA-binding</keyword>
<evidence type="ECO:0000313" key="5">
    <source>
        <dbReference type="EMBL" id="ABZ70414.1"/>
    </source>
</evidence>
<dbReference type="SUPFAM" id="SSF46785">
    <property type="entry name" value="Winged helix' DNA-binding domain"/>
    <property type="match status" value="1"/>
</dbReference>
<dbReference type="SMART" id="SM00895">
    <property type="entry name" value="FCD"/>
    <property type="match status" value="1"/>
</dbReference>
<keyword evidence="3" id="KW-0804">Transcription</keyword>
<gene>
    <name evidence="5" type="ordered locus">Caul_1284</name>
</gene>
<dbReference type="CDD" id="cd07377">
    <property type="entry name" value="WHTH_GntR"/>
    <property type="match status" value="1"/>
</dbReference>
<dbReference type="Pfam" id="PF00392">
    <property type="entry name" value="GntR"/>
    <property type="match status" value="1"/>
</dbReference>
<dbReference type="Pfam" id="PF07729">
    <property type="entry name" value="FCD"/>
    <property type="match status" value="1"/>
</dbReference>
<dbReference type="EMBL" id="CP000927">
    <property type="protein sequence ID" value="ABZ70414.1"/>
    <property type="molecule type" value="Genomic_DNA"/>
</dbReference>
<dbReference type="GO" id="GO:0003677">
    <property type="term" value="F:DNA binding"/>
    <property type="evidence" value="ECO:0007669"/>
    <property type="project" value="UniProtKB-KW"/>
</dbReference>
<dbReference type="PROSITE" id="PS50949">
    <property type="entry name" value="HTH_GNTR"/>
    <property type="match status" value="1"/>
</dbReference>
<keyword evidence="1" id="KW-0805">Transcription regulation</keyword>
<protein>
    <submittedName>
        <fullName evidence="5">GntR domain protein</fullName>
    </submittedName>
</protein>
<dbReference type="InterPro" id="IPR036388">
    <property type="entry name" value="WH-like_DNA-bd_sf"/>
</dbReference>
<evidence type="ECO:0000256" key="2">
    <source>
        <dbReference type="ARBA" id="ARBA00023125"/>
    </source>
</evidence>
<dbReference type="eggNOG" id="COG2186">
    <property type="taxonomic scope" value="Bacteria"/>
</dbReference>